<protein>
    <submittedName>
        <fullName evidence="2">Uncharacterized protein</fullName>
    </submittedName>
</protein>
<evidence type="ECO:0000256" key="1">
    <source>
        <dbReference type="SAM" id="MobiDB-lite"/>
    </source>
</evidence>
<dbReference type="OrthoDB" id="7059163at2"/>
<dbReference type="EMBL" id="QWDD01000001">
    <property type="protein sequence ID" value="RNJ48892.1"/>
    <property type="molecule type" value="Genomic_DNA"/>
</dbReference>
<name>A0A3M9XMF4_9HYPH</name>
<dbReference type="Proteomes" id="UP000268623">
    <property type="component" value="Unassembled WGS sequence"/>
</dbReference>
<dbReference type="Gene3D" id="2.60.120.10">
    <property type="entry name" value="Jelly Rolls"/>
    <property type="match status" value="1"/>
</dbReference>
<dbReference type="SUPFAM" id="SSF51182">
    <property type="entry name" value="RmlC-like cupins"/>
    <property type="match status" value="1"/>
</dbReference>
<dbReference type="InterPro" id="IPR014710">
    <property type="entry name" value="RmlC-like_jellyroll"/>
</dbReference>
<evidence type="ECO:0000313" key="3">
    <source>
        <dbReference type="Proteomes" id="UP000268623"/>
    </source>
</evidence>
<reference evidence="2 3" key="1">
    <citation type="submission" date="2018-08" db="EMBL/GenBank/DDBJ databases">
        <title>Genome sequence of Methylocystis hirsuta CSC1, a methanotroph able to accumulate PHAs.</title>
        <authorList>
            <person name="Bordel S."/>
            <person name="Rodriguez E."/>
            <person name="Gancedo J."/>
            <person name="Munoz R."/>
        </authorList>
    </citation>
    <scope>NUCLEOTIDE SEQUENCE [LARGE SCALE GENOMIC DNA]</scope>
    <source>
        <strain evidence="2 3">CSC1</strain>
    </source>
</reference>
<dbReference type="InterPro" id="IPR011051">
    <property type="entry name" value="RmlC_Cupin_sf"/>
</dbReference>
<sequence length="217" mass="23536">MIEINAADPNLRVIGRDPVPSALRRFIWDIQSMVELAESEREILLIGRDLMARLFTTDDWLPTVFAVPNPAGGQQFQIYRDGLDRFSVVSTILSGGACVTISQPSVWEIAGVWRGAVNRQQLDASSTKSAQAGVSLLLPARAVEAARSSASGEVLELRNALDDQTSIVIHVYGGDIGQISRRSGASHGSMDAPPLGYANSDNDPPYDIFSIQNEIRD</sequence>
<accession>A0A3M9XMF4</accession>
<organism evidence="2 3">
    <name type="scientific">Methylocystis hirsuta</name>
    <dbReference type="NCBI Taxonomy" id="369798"/>
    <lineage>
        <taxon>Bacteria</taxon>
        <taxon>Pseudomonadati</taxon>
        <taxon>Pseudomonadota</taxon>
        <taxon>Alphaproteobacteria</taxon>
        <taxon>Hyphomicrobiales</taxon>
        <taxon>Methylocystaceae</taxon>
        <taxon>Methylocystis</taxon>
    </lineage>
</organism>
<gene>
    <name evidence="2" type="ORF">D1O30_03955</name>
</gene>
<proteinExistence type="predicted"/>
<dbReference type="AlphaFoldDB" id="A0A3M9XMF4"/>
<keyword evidence="3" id="KW-1185">Reference proteome</keyword>
<dbReference type="RefSeq" id="WP_123174889.1">
    <property type="nucleotide sequence ID" value="NZ_QWDD01000001.1"/>
</dbReference>
<evidence type="ECO:0000313" key="2">
    <source>
        <dbReference type="EMBL" id="RNJ48892.1"/>
    </source>
</evidence>
<comment type="caution">
    <text evidence="2">The sequence shown here is derived from an EMBL/GenBank/DDBJ whole genome shotgun (WGS) entry which is preliminary data.</text>
</comment>
<feature type="region of interest" description="Disordered" evidence="1">
    <location>
        <begin position="182"/>
        <end position="205"/>
    </location>
</feature>